<sequence>MSDPLIITAVFIGTLLIGVPVFVVLGVTAVVGLWLLDIPGNSLAQSSVVALQPFPLLALPLFILAGSIMERGHTAARLINVAQSMMTSQKGNLGYVTVIACAIFGAISGSGMATTAAVGSVTIPRMIEDGYSPRFASAVAASAGALGAMIPPSNMMIIYGLVASQSIPRLFLAGVIPGLTLALLLMVVVYFLARKEAPRETAPFQWTVFARVVKEGKWALGAPILILGGIYSGVFTPTEAAGVAVLYALFVEAVVYRELKWSQFLGALRFTTLMTGMLILLAPTLTLGHIIALYDMPDLVLGLLTSMGNNPLIFLTIVAVFYIIIGTFMDSLAQIVIFTPVLLPVAISLGIDPIFFGVFTIITAEIGFLTPPVGGNLYVAQRIGNVSLESISLAVVPFFWAYIAGLVIVTLWPELVLFLPDLVFGESR</sequence>
<dbReference type="InterPro" id="IPR010656">
    <property type="entry name" value="DctM"/>
</dbReference>
<feature type="transmembrane region" description="Helical" evidence="7">
    <location>
        <begin position="332"/>
        <end position="351"/>
    </location>
</feature>
<dbReference type="GO" id="GO:0005886">
    <property type="term" value="C:plasma membrane"/>
    <property type="evidence" value="ECO:0007669"/>
    <property type="project" value="UniProtKB-SubCell"/>
</dbReference>
<reference evidence="9 10" key="1">
    <citation type="submission" date="2016-10" db="EMBL/GenBank/DDBJ databases">
        <authorList>
            <person name="de Groot N.N."/>
        </authorList>
    </citation>
    <scope>NUCLEOTIDE SEQUENCE [LARGE SCALE GENOMIC DNA]</scope>
    <source>
        <strain evidence="9 10">DSM 8512</strain>
    </source>
</reference>
<dbReference type="OrthoDB" id="9790209at2"/>
<keyword evidence="2" id="KW-1003">Cell membrane</keyword>
<gene>
    <name evidence="9" type="ORF">SAMN04489859_10755</name>
</gene>
<feature type="transmembrane region" description="Helical" evidence="7">
    <location>
        <begin position="48"/>
        <end position="69"/>
    </location>
</feature>
<evidence type="ECO:0000256" key="2">
    <source>
        <dbReference type="ARBA" id="ARBA00022475"/>
    </source>
</evidence>
<keyword evidence="6 7" id="KW-0472">Membrane</keyword>
<dbReference type="PANTHER" id="PTHR33362">
    <property type="entry name" value="SIALIC ACID TRAP TRANSPORTER PERMEASE PROTEIN SIAT-RELATED"/>
    <property type="match status" value="1"/>
</dbReference>
<name>A0A1H8NZL6_9RHOB</name>
<evidence type="ECO:0000259" key="8">
    <source>
        <dbReference type="Pfam" id="PF06808"/>
    </source>
</evidence>
<feature type="transmembrane region" description="Helical" evidence="7">
    <location>
        <begin position="93"/>
        <end position="119"/>
    </location>
</feature>
<feature type="transmembrane region" description="Helical" evidence="7">
    <location>
        <begin position="391"/>
        <end position="412"/>
    </location>
</feature>
<organism evidence="9 10">
    <name type="scientific">Paracoccus alcaliphilus</name>
    <dbReference type="NCBI Taxonomy" id="34002"/>
    <lineage>
        <taxon>Bacteria</taxon>
        <taxon>Pseudomonadati</taxon>
        <taxon>Pseudomonadota</taxon>
        <taxon>Alphaproteobacteria</taxon>
        <taxon>Rhodobacterales</taxon>
        <taxon>Paracoccaceae</taxon>
        <taxon>Paracoccus</taxon>
    </lineage>
</organism>
<evidence type="ECO:0000313" key="9">
    <source>
        <dbReference type="EMBL" id="SEO35110.1"/>
    </source>
</evidence>
<feature type="transmembrane region" description="Helical" evidence="7">
    <location>
        <begin position="240"/>
        <end position="259"/>
    </location>
</feature>
<protein>
    <recommendedName>
        <fullName evidence="7">TRAP transporter large permease protein</fullName>
    </recommendedName>
</protein>
<comment type="similarity">
    <text evidence="7">Belongs to the TRAP transporter large permease family.</text>
</comment>
<comment type="function">
    <text evidence="7">Part of the tripartite ATP-independent periplasmic (TRAP) transport system.</text>
</comment>
<dbReference type="Pfam" id="PF06808">
    <property type="entry name" value="DctM"/>
    <property type="match status" value="1"/>
</dbReference>
<dbReference type="PIRSF" id="PIRSF006066">
    <property type="entry name" value="HI0050"/>
    <property type="match status" value="1"/>
</dbReference>
<keyword evidence="4 7" id="KW-0812">Transmembrane</keyword>
<evidence type="ECO:0000256" key="5">
    <source>
        <dbReference type="ARBA" id="ARBA00022989"/>
    </source>
</evidence>
<keyword evidence="7" id="KW-0813">Transport</keyword>
<feature type="domain" description="TRAP C4-dicarboxylate transport system permease DctM subunit" evidence="8">
    <location>
        <begin position="9"/>
        <end position="415"/>
    </location>
</feature>
<feature type="transmembrane region" description="Helical" evidence="7">
    <location>
        <begin position="6"/>
        <end position="36"/>
    </location>
</feature>
<evidence type="ECO:0000256" key="4">
    <source>
        <dbReference type="ARBA" id="ARBA00022692"/>
    </source>
</evidence>
<evidence type="ECO:0000256" key="7">
    <source>
        <dbReference type="RuleBase" id="RU369079"/>
    </source>
</evidence>
<feature type="transmembrane region" description="Helical" evidence="7">
    <location>
        <begin position="271"/>
        <end position="294"/>
    </location>
</feature>
<accession>A0A1H8NZL6</accession>
<feature type="transmembrane region" description="Helical" evidence="7">
    <location>
        <begin position="300"/>
        <end position="325"/>
    </location>
</feature>
<comment type="subunit">
    <text evidence="7">The complex comprises the extracytoplasmic solute receptor protein and the two transmembrane proteins.</text>
</comment>
<keyword evidence="10" id="KW-1185">Reference proteome</keyword>
<dbReference type="Proteomes" id="UP000199054">
    <property type="component" value="Unassembled WGS sequence"/>
</dbReference>
<comment type="subcellular location">
    <subcellularLocation>
        <location evidence="1 7">Cell inner membrane</location>
        <topology evidence="1 7">Multi-pass membrane protein</topology>
    </subcellularLocation>
</comment>
<evidence type="ECO:0000256" key="6">
    <source>
        <dbReference type="ARBA" id="ARBA00023136"/>
    </source>
</evidence>
<proteinExistence type="inferred from homology"/>
<keyword evidence="3 7" id="KW-0997">Cell inner membrane</keyword>
<dbReference type="PANTHER" id="PTHR33362:SF5">
    <property type="entry name" value="C4-DICARBOXYLATE TRAP TRANSPORTER LARGE PERMEASE PROTEIN DCTM"/>
    <property type="match status" value="1"/>
</dbReference>
<evidence type="ECO:0000256" key="3">
    <source>
        <dbReference type="ARBA" id="ARBA00022519"/>
    </source>
</evidence>
<dbReference type="RefSeq" id="WP_090617818.1">
    <property type="nucleotide sequence ID" value="NZ_CP067128.1"/>
</dbReference>
<dbReference type="STRING" id="34002.SAMN04489859_10755"/>
<keyword evidence="5 7" id="KW-1133">Transmembrane helix</keyword>
<dbReference type="InterPro" id="IPR004681">
    <property type="entry name" value="TRAP_DctM"/>
</dbReference>
<dbReference type="NCBIfam" id="TIGR00786">
    <property type="entry name" value="dctM"/>
    <property type="match status" value="1"/>
</dbReference>
<evidence type="ECO:0000256" key="1">
    <source>
        <dbReference type="ARBA" id="ARBA00004429"/>
    </source>
</evidence>
<dbReference type="GO" id="GO:0022857">
    <property type="term" value="F:transmembrane transporter activity"/>
    <property type="evidence" value="ECO:0007669"/>
    <property type="project" value="UniProtKB-UniRule"/>
</dbReference>
<feature type="transmembrane region" description="Helical" evidence="7">
    <location>
        <begin position="357"/>
        <end position="379"/>
    </location>
</feature>
<dbReference type="AlphaFoldDB" id="A0A1H8NZL6"/>
<dbReference type="EMBL" id="FODE01000075">
    <property type="protein sequence ID" value="SEO35110.1"/>
    <property type="molecule type" value="Genomic_DNA"/>
</dbReference>
<feature type="transmembrane region" description="Helical" evidence="7">
    <location>
        <begin position="170"/>
        <end position="193"/>
    </location>
</feature>
<evidence type="ECO:0000313" key="10">
    <source>
        <dbReference type="Proteomes" id="UP000199054"/>
    </source>
</evidence>
<comment type="caution">
    <text evidence="7">Lacks conserved residue(s) required for the propagation of feature annotation.</text>
</comment>